<keyword evidence="2" id="KW-1185">Reference proteome</keyword>
<protein>
    <submittedName>
        <fullName evidence="1">Uncharacterized protein</fullName>
    </submittedName>
</protein>
<evidence type="ECO:0000313" key="2">
    <source>
        <dbReference type="Proteomes" id="UP000193467"/>
    </source>
</evidence>
<comment type="caution">
    <text evidence="1">The sequence shown here is derived from an EMBL/GenBank/DDBJ whole genome shotgun (WGS) entry which is preliminary data.</text>
</comment>
<dbReference type="Gene3D" id="3.80.10.10">
    <property type="entry name" value="Ribonuclease Inhibitor"/>
    <property type="match status" value="1"/>
</dbReference>
<gene>
    <name evidence="1" type="ORF">BCR35DRAFT_304060</name>
</gene>
<dbReference type="EMBL" id="MCGR01000023">
    <property type="protein sequence ID" value="ORY81214.1"/>
    <property type="molecule type" value="Genomic_DNA"/>
</dbReference>
<dbReference type="InParanoid" id="A0A1Y2FCS6"/>
<name>A0A1Y2FCS6_9BASI</name>
<dbReference type="AlphaFoldDB" id="A0A1Y2FCS6"/>
<dbReference type="Proteomes" id="UP000193467">
    <property type="component" value="Unassembled WGS sequence"/>
</dbReference>
<organism evidence="1 2">
    <name type="scientific">Leucosporidium creatinivorum</name>
    <dbReference type="NCBI Taxonomy" id="106004"/>
    <lineage>
        <taxon>Eukaryota</taxon>
        <taxon>Fungi</taxon>
        <taxon>Dikarya</taxon>
        <taxon>Basidiomycota</taxon>
        <taxon>Pucciniomycotina</taxon>
        <taxon>Microbotryomycetes</taxon>
        <taxon>Leucosporidiales</taxon>
        <taxon>Leucosporidium</taxon>
    </lineage>
</organism>
<proteinExistence type="predicted"/>
<sequence length="408" mass="45501">MRLRSAGPPLSLPSALAPSLADPSTATLIPRLPLELLALIVQEAIISLVEKRRRKRAAELCLISKSLLPFAQDAFYFNIMLRGRSRAAEPSTSCPGDKLLDALERAPHLARRVFVISTPEHRYYGSPSTKLHLQRARLVCPNVNTLMSAGIRGWPILIHEILELVKDFRRVQLGMISSRGVQYVDLLPFAEMSQLEELVVLQCSLTEPLPPPPRLHLTSFSFEDTRQAPLPLPKLLDHFLSYSTTSLRHLGLPGHLPLPSLNRFISLTSLDIVFGPYGGKAMHGVQLPTPPLPTSDMLDSVLAACMSCPLLRRLQLSACVHSAQLVTLIEETSFLNRLPPSLELLDISLLPLALPSLLAYLAEAASPSLRRLNVHPLEDSEEQEMLQKTCWARGVEIYSERRSGRWWW</sequence>
<dbReference type="InterPro" id="IPR032675">
    <property type="entry name" value="LRR_dom_sf"/>
</dbReference>
<accession>A0A1Y2FCS6</accession>
<dbReference type="SUPFAM" id="SSF52047">
    <property type="entry name" value="RNI-like"/>
    <property type="match status" value="1"/>
</dbReference>
<evidence type="ECO:0000313" key="1">
    <source>
        <dbReference type="EMBL" id="ORY81214.1"/>
    </source>
</evidence>
<reference evidence="1 2" key="1">
    <citation type="submission" date="2016-07" db="EMBL/GenBank/DDBJ databases">
        <title>Pervasive Adenine N6-methylation of Active Genes in Fungi.</title>
        <authorList>
            <consortium name="DOE Joint Genome Institute"/>
            <person name="Mondo S.J."/>
            <person name="Dannebaum R.O."/>
            <person name="Kuo R.C."/>
            <person name="Labutti K."/>
            <person name="Haridas S."/>
            <person name="Kuo A."/>
            <person name="Salamov A."/>
            <person name="Ahrendt S.R."/>
            <person name="Lipzen A."/>
            <person name="Sullivan W."/>
            <person name="Andreopoulos W.B."/>
            <person name="Clum A."/>
            <person name="Lindquist E."/>
            <person name="Daum C."/>
            <person name="Ramamoorthy G.K."/>
            <person name="Gryganskyi A."/>
            <person name="Culley D."/>
            <person name="Magnuson J.K."/>
            <person name="James T.Y."/>
            <person name="O'Malley M.A."/>
            <person name="Stajich J.E."/>
            <person name="Spatafora J.W."/>
            <person name="Visel A."/>
            <person name="Grigoriev I.V."/>
        </authorList>
    </citation>
    <scope>NUCLEOTIDE SEQUENCE [LARGE SCALE GENOMIC DNA]</scope>
    <source>
        <strain evidence="1 2">62-1032</strain>
    </source>
</reference>